<dbReference type="KEGG" id="cbak:DA792_22020"/>
<dbReference type="PANTHER" id="PTHR30537:SF5">
    <property type="entry name" value="HTH-TYPE TRANSCRIPTIONAL ACTIVATOR TTDR-RELATED"/>
    <property type="match status" value="1"/>
</dbReference>
<evidence type="ECO:0000313" key="6">
    <source>
        <dbReference type="EMBL" id="AVW93703.1"/>
    </source>
</evidence>
<dbReference type="PROSITE" id="PS50931">
    <property type="entry name" value="HTH_LYSR"/>
    <property type="match status" value="1"/>
</dbReference>
<evidence type="ECO:0000256" key="4">
    <source>
        <dbReference type="ARBA" id="ARBA00023163"/>
    </source>
</evidence>
<reference evidence="6 7" key="1">
    <citation type="submission" date="2018-03" db="EMBL/GenBank/DDBJ databases">
        <title>The Complete Genome of Celeribacter baekdonensis strain LH4, a Thiosulfate-Oxidizing Alphaproteobacterium Isolated from Gulf of Mexico Continental Slope Sediments.</title>
        <authorList>
            <person name="Flood B.E."/>
            <person name="Bailey J.V."/>
            <person name="Leprich D."/>
        </authorList>
    </citation>
    <scope>NUCLEOTIDE SEQUENCE [LARGE SCALE GENOMIC DNA]</scope>
    <source>
        <strain evidence="6 7">LH4</strain>
        <plasmid evidence="7">Plasmid pcblh4e</plasmid>
    </source>
</reference>
<feature type="domain" description="HTH lysR-type" evidence="5">
    <location>
        <begin position="9"/>
        <end position="60"/>
    </location>
</feature>
<dbReference type="InterPro" id="IPR058163">
    <property type="entry name" value="LysR-type_TF_proteobact-type"/>
</dbReference>
<dbReference type="Pfam" id="PF00126">
    <property type="entry name" value="HTH_1"/>
    <property type="match status" value="1"/>
</dbReference>
<accession>A0A2R4M933</accession>
<dbReference type="GO" id="GO:0006351">
    <property type="term" value="P:DNA-templated transcription"/>
    <property type="evidence" value="ECO:0007669"/>
    <property type="project" value="TreeGrafter"/>
</dbReference>
<dbReference type="Proteomes" id="UP000241447">
    <property type="component" value="Plasmid pCBLh4e"/>
</dbReference>
<dbReference type="RefSeq" id="WP_107722929.1">
    <property type="nucleotide sequence ID" value="NZ_CP028477.1"/>
</dbReference>
<protein>
    <recommendedName>
        <fullName evidence="5">HTH lysR-type domain-containing protein</fullName>
    </recommendedName>
</protein>
<proteinExistence type="inferred from homology"/>
<dbReference type="PANTHER" id="PTHR30537">
    <property type="entry name" value="HTH-TYPE TRANSCRIPTIONAL REGULATOR"/>
    <property type="match status" value="1"/>
</dbReference>
<evidence type="ECO:0000313" key="7">
    <source>
        <dbReference type="Proteomes" id="UP000241447"/>
    </source>
</evidence>
<keyword evidence="6" id="KW-0614">Plasmid</keyword>
<dbReference type="GO" id="GO:0043565">
    <property type="term" value="F:sequence-specific DNA binding"/>
    <property type="evidence" value="ECO:0007669"/>
    <property type="project" value="TreeGrafter"/>
</dbReference>
<dbReference type="EMBL" id="CP028477">
    <property type="protein sequence ID" value="AVW93703.1"/>
    <property type="molecule type" value="Genomic_DNA"/>
</dbReference>
<comment type="similarity">
    <text evidence="1">Belongs to the LysR transcriptional regulatory family.</text>
</comment>
<dbReference type="Gene3D" id="3.40.190.290">
    <property type="match status" value="1"/>
</dbReference>
<keyword evidence="2" id="KW-0805">Transcription regulation</keyword>
<organism evidence="6 7">
    <name type="scientific">Celeribacter baekdonensis</name>
    <dbReference type="NCBI Taxonomy" id="875171"/>
    <lineage>
        <taxon>Bacteria</taxon>
        <taxon>Pseudomonadati</taxon>
        <taxon>Pseudomonadota</taxon>
        <taxon>Alphaproteobacteria</taxon>
        <taxon>Rhodobacterales</taxon>
        <taxon>Roseobacteraceae</taxon>
        <taxon>Celeribacter</taxon>
    </lineage>
</organism>
<dbReference type="PRINTS" id="PR00039">
    <property type="entry name" value="HTHLYSR"/>
</dbReference>
<name>A0A2R4M933_9RHOB</name>
<dbReference type="SUPFAM" id="SSF53850">
    <property type="entry name" value="Periplasmic binding protein-like II"/>
    <property type="match status" value="1"/>
</dbReference>
<geneLocation type="plasmid" evidence="7">
    <name>pcblh4e</name>
</geneLocation>
<keyword evidence="3" id="KW-0238">DNA-binding</keyword>
<dbReference type="InterPro" id="IPR036388">
    <property type="entry name" value="WH-like_DNA-bd_sf"/>
</dbReference>
<gene>
    <name evidence="6" type="ORF">DA792_22020</name>
</gene>
<dbReference type="Gene3D" id="1.10.10.10">
    <property type="entry name" value="Winged helix-like DNA-binding domain superfamily/Winged helix DNA-binding domain"/>
    <property type="match status" value="1"/>
</dbReference>
<dbReference type="GO" id="GO:0003700">
    <property type="term" value="F:DNA-binding transcription factor activity"/>
    <property type="evidence" value="ECO:0007669"/>
    <property type="project" value="InterPro"/>
</dbReference>
<dbReference type="CDD" id="cd08422">
    <property type="entry name" value="PBP2_CrgA_like"/>
    <property type="match status" value="1"/>
</dbReference>
<dbReference type="Pfam" id="PF03466">
    <property type="entry name" value="LysR_substrate"/>
    <property type="match status" value="1"/>
</dbReference>
<evidence type="ECO:0000256" key="3">
    <source>
        <dbReference type="ARBA" id="ARBA00023125"/>
    </source>
</evidence>
<evidence type="ECO:0000256" key="2">
    <source>
        <dbReference type="ARBA" id="ARBA00023015"/>
    </source>
</evidence>
<evidence type="ECO:0000259" key="5">
    <source>
        <dbReference type="PROSITE" id="PS50931"/>
    </source>
</evidence>
<sequence>MSDRLQAYEIFAELMDRRNFSQTSRALNVPQATVSKQIAALEASLGIQLFIRSTRRMYPTREAEELIPHVRHMLDARAEVMRVAHGELPRISGTMRISAPHSYGRRVLLPLLIEFLELYPGLTVDVTLHRRPPDLLDAKLDLAIIGTPALEGPYRQRLLSNHHWIVVGAPDYLRNHGRPSIPLELEQHALLVPRAYPSDVLTFDSEDGRQSITICSRLQGNDVDFAEGAAWQNVGLAILPDWIIHSKPALEQVLPDYVLAPIPIRIVFPEAKIFPRRLRALIDFLISRVGSM</sequence>
<dbReference type="AlphaFoldDB" id="A0A2R4M933"/>
<keyword evidence="4" id="KW-0804">Transcription</keyword>
<dbReference type="OrthoDB" id="9813056at2"/>
<dbReference type="InterPro" id="IPR005119">
    <property type="entry name" value="LysR_subst-bd"/>
</dbReference>
<dbReference type="InterPro" id="IPR000847">
    <property type="entry name" value="LysR_HTH_N"/>
</dbReference>
<dbReference type="SUPFAM" id="SSF46785">
    <property type="entry name" value="Winged helix' DNA-binding domain"/>
    <property type="match status" value="1"/>
</dbReference>
<evidence type="ECO:0000256" key="1">
    <source>
        <dbReference type="ARBA" id="ARBA00009437"/>
    </source>
</evidence>
<dbReference type="InterPro" id="IPR036390">
    <property type="entry name" value="WH_DNA-bd_sf"/>
</dbReference>